<comment type="caution">
    <text evidence="5">The sequence shown here is derived from an EMBL/GenBank/DDBJ whole genome shotgun (WGS) entry which is preliminary data.</text>
</comment>
<dbReference type="Gene3D" id="3.30.360.10">
    <property type="entry name" value="Dihydrodipicolinate Reductase, domain 2"/>
    <property type="match status" value="1"/>
</dbReference>
<dbReference type="Pfam" id="PF01408">
    <property type="entry name" value="GFO_IDH_MocA"/>
    <property type="match status" value="1"/>
</dbReference>
<protein>
    <submittedName>
        <fullName evidence="5">Inositol 2-dehydrogenase</fullName>
    </submittedName>
</protein>
<keyword evidence="6" id="KW-1185">Reference proteome</keyword>
<reference evidence="5" key="1">
    <citation type="journal article" date="2014" name="Int. J. Syst. Evol. Microbiol.">
        <title>Complete genome sequence of Corynebacterium casei LMG S-19264T (=DSM 44701T), isolated from a smear-ripened cheese.</title>
        <authorList>
            <consortium name="US DOE Joint Genome Institute (JGI-PGF)"/>
            <person name="Walter F."/>
            <person name="Albersmeier A."/>
            <person name="Kalinowski J."/>
            <person name="Ruckert C."/>
        </authorList>
    </citation>
    <scope>NUCLEOTIDE SEQUENCE</scope>
    <source>
        <strain evidence="5">CGMCC 1.3617</strain>
    </source>
</reference>
<evidence type="ECO:0000313" key="6">
    <source>
        <dbReference type="Proteomes" id="UP000661507"/>
    </source>
</evidence>
<proteinExistence type="inferred from homology"/>
<evidence type="ECO:0000256" key="2">
    <source>
        <dbReference type="ARBA" id="ARBA00023002"/>
    </source>
</evidence>
<dbReference type="InterPro" id="IPR030827">
    <property type="entry name" value="Myo_inos_IolG"/>
</dbReference>
<feature type="domain" description="Gfo/Idh/MocA-like oxidoreductase C-terminal" evidence="4">
    <location>
        <begin position="133"/>
        <end position="328"/>
    </location>
</feature>
<dbReference type="GO" id="GO:0016491">
    <property type="term" value="F:oxidoreductase activity"/>
    <property type="evidence" value="ECO:0007669"/>
    <property type="project" value="UniProtKB-KW"/>
</dbReference>
<sequence length="332" mass="35252">MLVFAQFGAGRIGAIHAANLAASGGARLAHVVDVHEAAAASLAARHGAESSDALTALRDPAVGAVIIASSTDTHADLVIAAAKAGKAIFCEKPIDLSLARVDQAIAAVQAAGVPMLVGFNRRFDPSFAELHRRIRTGAIGVVEQVVITSRDPGLPPVEYLRVSGGQFRDMTIHDFDMARWMLGEEPVEVFAYGAALVDPAVAAVGDTDSCMVLLRTASGRMAHINNSRRASYGYDQRVEVHGSLGRLMAGNRVPTTVEQADAQSDSREKPLHFFLERYADAYRLELAAFIEAVTHGTPVPVGAQDGRQALMLAEAALRSLRDNRPVKVSEVA</sequence>
<dbReference type="RefSeq" id="WP_188966867.1">
    <property type="nucleotide sequence ID" value="NZ_BMKW01000004.1"/>
</dbReference>
<dbReference type="GO" id="GO:0000166">
    <property type="term" value="F:nucleotide binding"/>
    <property type="evidence" value="ECO:0007669"/>
    <property type="project" value="InterPro"/>
</dbReference>
<evidence type="ECO:0000256" key="1">
    <source>
        <dbReference type="ARBA" id="ARBA00010928"/>
    </source>
</evidence>
<dbReference type="InterPro" id="IPR036291">
    <property type="entry name" value="NAD(P)-bd_dom_sf"/>
</dbReference>
<keyword evidence="2" id="KW-0560">Oxidoreductase</keyword>
<dbReference type="InterPro" id="IPR004104">
    <property type="entry name" value="Gfo/Idh/MocA-like_OxRdtase_C"/>
</dbReference>
<dbReference type="SUPFAM" id="SSF55347">
    <property type="entry name" value="Glyceraldehyde-3-phosphate dehydrogenase-like, C-terminal domain"/>
    <property type="match status" value="1"/>
</dbReference>
<dbReference type="NCBIfam" id="TIGR04380">
    <property type="entry name" value="myo_inos_iolG"/>
    <property type="match status" value="1"/>
</dbReference>
<reference evidence="5" key="2">
    <citation type="submission" date="2020-09" db="EMBL/GenBank/DDBJ databases">
        <authorList>
            <person name="Sun Q."/>
            <person name="Zhou Y."/>
        </authorList>
    </citation>
    <scope>NUCLEOTIDE SEQUENCE</scope>
    <source>
        <strain evidence="5">CGMCC 1.3617</strain>
    </source>
</reference>
<gene>
    <name evidence="5" type="ORF">GCM10011320_19700</name>
</gene>
<dbReference type="InterPro" id="IPR000683">
    <property type="entry name" value="Gfo/Idh/MocA-like_OxRdtase_N"/>
</dbReference>
<accession>A0A917KG77</accession>
<evidence type="ECO:0000259" key="4">
    <source>
        <dbReference type="Pfam" id="PF02894"/>
    </source>
</evidence>
<dbReference type="Gene3D" id="3.40.50.720">
    <property type="entry name" value="NAD(P)-binding Rossmann-like Domain"/>
    <property type="match status" value="1"/>
</dbReference>
<comment type="similarity">
    <text evidence="1">Belongs to the Gfo/Idh/MocA family.</text>
</comment>
<dbReference type="PANTHER" id="PTHR42840">
    <property type="entry name" value="NAD(P)-BINDING ROSSMANN-FOLD SUPERFAMILY PROTEIN-RELATED"/>
    <property type="match status" value="1"/>
</dbReference>
<evidence type="ECO:0000259" key="3">
    <source>
        <dbReference type="Pfam" id="PF01408"/>
    </source>
</evidence>
<organism evidence="5 6">
    <name type="scientific">Neoroseomonas lacus</name>
    <dbReference type="NCBI Taxonomy" id="287609"/>
    <lineage>
        <taxon>Bacteria</taxon>
        <taxon>Pseudomonadati</taxon>
        <taxon>Pseudomonadota</taxon>
        <taxon>Alphaproteobacteria</taxon>
        <taxon>Acetobacterales</taxon>
        <taxon>Acetobacteraceae</taxon>
        <taxon>Neoroseomonas</taxon>
    </lineage>
</organism>
<dbReference type="Proteomes" id="UP000661507">
    <property type="component" value="Unassembled WGS sequence"/>
</dbReference>
<evidence type="ECO:0000313" key="5">
    <source>
        <dbReference type="EMBL" id="GGJ12519.1"/>
    </source>
</evidence>
<dbReference type="SUPFAM" id="SSF51735">
    <property type="entry name" value="NAD(P)-binding Rossmann-fold domains"/>
    <property type="match status" value="1"/>
</dbReference>
<feature type="domain" description="Gfo/Idh/MocA-like oxidoreductase N-terminal" evidence="3">
    <location>
        <begin position="7"/>
        <end position="119"/>
    </location>
</feature>
<dbReference type="EMBL" id="BMKW01000004">
    <property type="protein sequence ID" value="GGJ12519.1"/>
    <property type="molecule type" value="Genomic_DNA"/>
</dbReference>
<dbReference type="PANTHER" id="PTHR42840:SF3">
    <property type="entry name" value="BINDING ROSSMANN FOLD OXIDOREDUCTASE, PUTATIVE (AFU_ORTHOLOGUE AFUA_2G10240)-RELATED"/>
    <property type="match status" value="1"/>
</dbReference>
<dbReference type="Pfam" id="PF02894">
    <property type="entry name" value="GFO_IDH_MocA_C"/>
    <property type="match status" value="1"/>
</dbReference>
<dbReference type="AlphaFoldDB" id="A0A917KG77"/>
<name>A0A917KG77_9PROT</name>